<gene>
    <name evidence="2" type="ORF">GRI62_13390</name>
</gene>
<comment type="caution">
    <text evidence="2">The sequence shown here is derived from an EMBL/GenBank/DDBJ whole genome shotgun (WGS) entry which is preliminary data.</text>
</comment>
<feature type="compositionally biased region" description="Pro residues" evidence="1">
    <location>
        <begin position="209"/>
        <end position="223"/>
    </location>
</feature>
<dbReference type="RefSeq" id="WP_160731890.1">
    <property type="nucleotide sequence ID" value="NZ_BMJK01000001.1"/>
</dbReference>
<dbReference type="Proteomes" id="UP000460626">
    <property type="component" value="Unassembled WGS sequence"/>
</dbReference>
<sequence length="234" mass="24463">MPFRFFFALPVAFAVMLSGCTPSIPLRSVEAVANSVVGGREQSPPLTPEALRVLQTREHDVPRDVAFAATMTTLLDLGYRIQEADIATGLIVAGASSVDRLRLDFSGLGTARQTPVASAYIEPLDRGRSRVRINLAMQTAAGAGTGAAERAVWQTEPYAAFFQQLEGEVRDRRAALPAPLATPEPLATPAPVPAPAPPLPTKPAAAPATPTPTPTPSPAPSTAPLPDTDESNPG</sequence>
<dbReference type="EMBL" id="WTYH01000001">
    <property type="protein sequence ID" value="MXO94592.1"/>
    <property type="molecule type" value="Genomic_DNA"/>
</dbReference>
<keyword evidence="3" id="KW-1185">Reference proteome</keyword>
<evidence type="ECO:0000256" key="1">
    <source>
        <dbReference type="SAM" id="MobiDB-lite"/>
    </source>
</evidence>
<dbReference type="PROSITE" id="PS51257">
    <property type="entry name" value="PROKAR_LIPOPROTEIN"/>
    <property type="match status" value="1"/>
</dbReference>
<reference evidence="2 3" key="1">
    <citation type="submission" date="2019-12" db="EMBL/GenBank/DDBJ databases">
        <title>Genomic-based taxomic classification of the family Erythrobacteraceae.</title>
        <authorList>
            <person name="Xu L."/>
        </authorList>
    </citation>
    <scope>NUCLEOTIDE SEQUENCE [LARGE SCALE GENOMIC DNA]</scope>
    <source>
        <strain evidence="2 3">RC4-10-4</strain>
    </source>
</reference>
<name>A0A845A5A2_9SPHN</name>
<protein>
    <recommendedName>
        <fullName evidence="4">Lipoprotein</fullName>
    </recommendedName>
</protein>
<evidence type="ECO:0000313" key="2">
    <source>
        <dbReference type="EMBL" id="MXO94592.1"/>
    </source>
</evidence>
<organism evidence="2 3">
    <name type="scientific">Aurantiacibacter arachoides</name>
    <dbReference type="NCBI Taxonomy" id="1850444"/>
    <lineage>
        <taxon>Bacteria</taxon>
        <taxon>Pseudomonadati</taxon>
        <taxon>Pseudomonadota</taxon>
        <taxon>Alphaproteobacteria</taxon>
        <taxon>Sphingomonadales</taxon>
        <taxon>Erythrobacteraceae</taxon>
        <taxon>Aurantiacibacter</taxon>
    </lineage>
</organism>
<feature type="compositionally biased region" description="Pro residues" evidence="1">
    <location>
        <begin position="180"/>
        <end position="201"/>
    </location>
</feature>
<accession>A0A845A5A2</accession>
<proteinExistence type="predicted"/>
<dbReference type="OrthoDB" id="7433349at2"/>
<dbReference type="AlphaFoldDB" id="A0A845A5A2"/>
<evidence type="ECO:0000313" key="3">
    <source>
        <dbReference type="Proteomes" id="UP000460626"/>
    </source>
</evidence>
<evidence type="ECO:0008006" key="4">
    <source>
        <dbReference type="Google" id="ProtNLM"/>
    </source>
</evidence>
<feature type="region of interest" description="Disordered" evidence="1">
    <location>
        <begin position="180"/>
        <end position="234"/>
    </location>
</feature>